<organism evidence="9 10">
    <name type="scientific">Prosthecomicrobium pneumaticum</name>
    <dbReference type="NCBI Taxonomy" id="81895"/>
    <lineage>
        <taxon>Bacteria</taxon>
        <taxon>Pseudomonadati</taxon>
        <taxon>Pseudomonadota</taxon>
        <taxon>Alphaproteobacteria</taxon>
        <taxon>Hyphomicrobiales</taxon>
        <taxon>Kaistiaceae</taxon>
        <taxon>Prosthecomicrobium</taxon>
    </lineage>
</organism>
<evidence type="ECO:0000259" key="8">
    <source>
        <dbReference type="SMART" id="SM00849"/>
    </source>
</evidence>
<proteinExistence type="inferred from homology"/>
<sequence length="256" mass="27440">MTLEIVQFMCLEDNFGILLHDAASGRTAAVDAPEAAAIERELEARGWRLDEILVTHHHGDHTAGIAALKAKYGAVVTGPAAEADKIEGLDRLVKPGDRFEFAGRPVEVIGTPGHTLGQVALYWPTEKLVFAADALFSLGCGRVIEGTMDQMWSSLQALAALPDDTVLYCGHEYTLSNARFALSVDPDNPALLAHAAEAKRLREAGKPTLPSTIAAEKAANPFLRADHPSIRARLGVDGAPVAEVFAALRRAKDSFR</sequence>
<feature type="binding site" evidence="7">
    <location>
        <position position="61"/>
    </location>
    <ligand>
        <name>Zn(2+)</name>
        <dbReference type="ChEBI" id="CHEBI:29105"/>
        <label>2</label>
    </ligand>
</feature>
<dbReference type="InterPro" id="IPR035680">
    <property type="entry name" value="Clx_II_MBL"/>
</dbReference>
<dbReference type="InterPro" id="IPR032282">
    <property type="entry name" value="HAGH_C"/>
</dbReference>
<dbReference type="SMART" id="SM00849">
    <property type="entry name" value="Lactamase_B"/>
    <property type="match status" value="1"/>
</dbReference>
<dbReference type="UniPathway" id="UPA00619">
    <property type="reaction ID" value="UER00676"/>
</dbReference>
<dbReference type="AlphaFoldDB" id="A0A7W9FQE2"/>
<keyword evidence="6 7" id="KW-0862">Zinc</keyword>
<evidence type="ECO:0000256" key="3">
    <source>
        <dbReference type="ARBA" id="ARBA00006759"/>
    </source>
</evidence>
<name>A0A7W9FQE2_9HYPH</name>
<dbReference type="PANTHER" id="PTHR43705:SF1">
    <property type="entry name" value="HYDROXYACYLGLUTATHIONE HYDROLASE GLOB"/>
    <property type="match status" value="1"/>
</dbReference>
<feature type="binding site" evidence="7">
    <location>
        <position position="171"/>
    </location>
    <ligand>
        <name>Zn(2+)</name>
        <dbReference type="ChEBI" id="CHEBI:29105"/>
        <label>2</label>
    </ligand>
</feature>
<dbReference type="RefSeq" id="WP_183858379.1">
    <property type="nucleotide sequence ID" value="NZ_JACHOO010000011.1"/>
</dbReference>
<dbReference type="GO" id="GO:0019243">
    <property type="term" value="P:methylglyoxal catabolic process to D-lactate via S-lactoyl-glutathione"/>
    <property type="evidence" value="ECO:0007669"/>
    <property type="project" value="UniProtKB-UniRule"/>
</dbReference>
<dbReference type="GO" id="GO:0046872">
    <property type="term" value="F:metal ion binding"/>
    <property type="evidence" value="ECO:0007669"/>
    <property type="project" value="UniProtKB-KW"/>
</dbReference>
<feature type="binding site" evidence="7">
    <location>
        <position position="56"/>
    </location>
    <ligand>
        <name>Zn(2+)</name>
        <dbReference type="ChEBI" id="CHEBI:29105"/>
        <label>1</label>
    </ligand>
</feature>
<accession>A0A7W9FQE2</accession>
<dbReference type="PANTHER" id="PTHR43705">
    <property type="entry name" value="HYDROXYACYLGLUTATHIONE HYDROLASE"/>
    <property type="match status" value="1"/>
</dbReference>
<evidence type="ECO:0000256" key="4">
    <source>
        <dbReference type="ARBA" id="ARBA00022723"/>
    </source>
</evidence>
<reference evidence="9 10" key="1">
    <citation type="submission" date="2020-08" db="EMBL/GenBank/DDBJ databases">
        <title>Genomic Encyclopedia of Type Strains, Phase IV (KMG-IV): sequencing the most valuable type-strain genomes for metagenomic binning, comparative biology and taxonomic classification.</title>
        <authorList>
            <person name="Goeker M."/>
        </authorList>
    </citation>
    <scope>NUCLEOTIDE SEQUENCE [LARGE SCALE GENOMIC DNA]</scope>
    <source>
        <strain evidence="9 10">DSM 16268</strain>
    </source>
</reference>
<dbReference type="CDD" id="cd07723">
    <property type="entry name" value="hydroxyacylglutathione_hydrolase_MBL-fold"/>
    <property type="match status" value="1"/>
</dbReference>
<dbReference type="InterPro" id="IPR017782">
    <property type="entry name" value="Hydroxyacylglutathione_Hdrlase"/>
</dbReference>
<comment type="function">
    <text evidence="7">Thiolesterase that catalyzes the hydrolysis of S-D-lactoyl-glutathione to form glutathione and D-lactic acid.</text>
</comment>
<evidence type="ECO:0000313" key="9">
    <source>
        <dbReference type="EMBL" id="MBB5754945.1"/>
    </source>
</evidence>
<feature type="binding site" evidence="7">
    <location>
        <position position="133"/>
    </location>
    <ligand>
        <name>Zn(2+)</name>
        <dbReference type="ChEBI" id="CHEBI:29105"/>
        <label>1</label>
    </ligand>
</feature>
<dbReference type="EMBL" id="JACHOO010000011">
    <property type="protein sequence ID" value="MBB5754945.1"/>
    <property type="molecule type" value="Genomic_DNA"/>
</dbReference>
<feature type="binding site" evidence="7">
    <location>
        <position position="133"/>
    </location>
    <ligand>
        <name>Zn(2+)</name>
        <dbReference type="ChEBI" id="CHEBI:29105"/>
        <label>2</label>
    </ligand>
</feature>
<evidence type="ECO:0000256" key="2">
    <source>
        <dbReference type="ARBA" id="ARBA00004963"/>
    </source>
</evidence>
<keyword evidence="4 7" id="KW-0479">Metal-binding</keyword>
<evidence type="ECO:0000256" key="7">
    <source>
        <dbReference type="HAMAP-Rule" id="MF_01374"/>
    </source>
</evidence>
<evidence type="ECO:0000313" key="10">
    <source>
        <dbReference type="Proteomes" id="UP000523821"/>
    </source>
</evidence>
<dbReference type="InterPro" id="IPR036866">
    <property type="entry name" value="RibonucZ/Hydroxyglut_hydro"/>
</dbReference>
<dbReference type="NCBIfam" id="TIGR03413">
    <property type="entry name" value="GSH_gloB"/>
    <property type="match status" value="1"/>
</dbReference>
<dbReference type="Pfam" id="PF00753">
    <property type="entry name" value="Lactamase_B"/>
    <property type="match status" value="1"/>
</dbReference>
<comment type="caution">
    <text evidence="9">The sequence shown here is derived from an EMBL/GenBank/DDBJ whole genome shotgun (WGS) entry which is preliminary data.</text>
</comment>
<dbReference type="SUPFAM" id="SSF56281">
    <property type="entry name" value="Metallo-hydrolase/oxidoreductase"/>
    <property type="match status" value="1"/>
</dbReference>
<keyword evidence="10" id="KW-1185">Reference proteome</keyword>
<evidence type="ECO:0000256" key="1">
    <source>
        <dbReference type="ARBA" id="ARBA00001623"/>
    </source>
</evidence>
<dbReference type="EC" id="3.1.2.6" evidence="7"/>
<feature type="binding site" evidence="7">
    <location>
        <position position="60"/>
    </location>
    <ligand>
        <name>Zn(2+)</name>
        <dbReference type="ChEBI" id="CHEBI:29105"/>
        <label>2</label>
    </ligand>
</feature>
<dbReference type="Pfam" id="PF16123">
    <property type="entry name" value="HAGH_C"/>
    <property type="match status" value="1"/>
</dbReference>
<dbReference type="InterPro" id="IPR001279">
    <property type="entry name" value="Metallo-B-lactamas"/>
</dbReference>
<comment type="similarity">
    <text evidence="3 7">Belongs to the metallo-beta-lactamase superfamily. Glyoxalase II family.</text>
</comment>
<comment type="cofactor">
    <cofactor evidence="7">
        <name>Zn(2+)</name>
        <dbReference type="ChEBI" id="CHEBI:29105"/>
    </cofactor>
    <text evidence="7">Binds 2 Zn(2+) ions per subunit.</text>
</comment>
<feature type="binding site" evidence="7">
    <location>
        <position position="58"/>
    </location>
    <ligand>
        <name>Zn(2+)</name>
        <dbReference type="ChEBI" id="CHEBI:29105"/>
        <label>1</label>
    </ligand>
</feature>
<evidence type="ECO:0000256" key="6">
    <source>
        <dbReference type="ARBA" id="ARBA00022833"/>
    </source>
</evidence>
<gene>
    <name evidence="7" type="primary">gloB</name>
    <name evidence="9" type="ORF">GGQ63_004042</name>
</gene>
<dbReference type="Proteomes" id="UP000523821">
    <property type="component" value="Unassembled WGS sequence"/>
</dbReference>
<dbReference type="PIRSF" id="PIRSF005457">
    <property type="entry name" value="Glx"/>
    <property type="match status" value="1"/>
</dbReference>
<comment type="pathway">
    <text evidence="2 7">Secondary metabolite metabolism; methylglyoxal degradation; (R)-lactate from methylglyoxal: step 2/2.</text>
</comment>
<dbReference type="InterPro" id="IPR050110">
    <property type="entry name" value="Glyoxalase_II_hydrolase"/>
</dbReference>
<dbReference type="GO" id="GO:0004416">
    <property type="term" value="F:hydroxyacylglutathione hydrolase activity"/>
    <property type="evidence" value="ECO:0007669"/>
    <property type="project" value="UniProtKB-UniRule"/>
</dbReference>
<dbReference type="HAMAP" id="MF_01374">
    <property type="entry name" value="Glyoxalase_2"/>
    <property type="match status" value="1"/>
</dbReference>
<keyword evidence="5 7" id="KW-0378">Hydrolase</keyword>
<feature type="binding site" evidence="7">
    <location>
        <position position="114"/>
    </location>
    <ligand>
        <name>Zn(2+)</name>
        <dbReference type="ChEBI" id="CHEBI:29105"/>
        <label>1</label>
    </ligand>
</feature>
<evidence type="ECO:0000256" key="5">
    <source>
        <dbReference type="ARBA" id="ARBA00022801"/>
    </source>
</evidence>
<feature type="domain" description="Metallo-beta-lactamase" evidence="8">
    <location>
        <begin position="13"/>
        <end position="171"/>
    </location>
</feature>
<dbReference type="Gene3D" id="3.60.15.10">
    <property type="entry name" value="Ribonuclease Z/Hydroxyacylglutathione hydrolase-like"/>
    <property type="match status" value="1"/>
</dbReference>
<protein>
    <recommendedName>
        <fullName evidence="7">Hydroxyacylglutathione hydrolase</fullName>
        <ecNumber evidence="7">3.1.2.6</ecNumber>
    </recommendedName>
    <alternativeName>
        <fullName evidence="7">Glyoxalase II</fullName>
        <shortName evidence="7">Glx II</shortName>
    </alternativeName>
</protein>
<comment type="subunit">
    <text evidence="7">Monomer.</text>
</comment>
<comment type="catalytic activity">
    <reaction evidence="1 7">
        <text>an S-(2-hydroxyacyl)glutathione + H2O = a 2-hydroxy carboxylate + glutathione + H(+)</text>
        <dbReference type="Rhea" id="RHEA:21864"/>
        <dbReference type="ChEBI" id="CHEBI:15377"/>
        <dbReference type="ChEBI" id="CHEBI:15378"/>
        <dbReference type="ChEBI" id="CHEBI:57925"/>
        <dbReference type="ChEBI" id="CHEBI:58896"/>
        <dbReference type="ChEBI" id="CHEBI:71261"/>
        <dbReference type="EC" id="3.1.2.6"/>
    </reaction>
</comment>